<feature type="compositionally biased region" description="Polar residues" evidence="1">
    <location>
        <begin position="68"/>
        <end position="78"/>
    </location>
</feature>
<reference evidence="2" key="1">
    <citation type="submission" date="2014-11" db="EMBL/GenBank/DDBJ databases">
        <authorList>
            <person name="Otto D Thomas"/>
            <person name="Naeem Raeece"/>
        </authorList>
    </citation>
    <scope>NUCLEOTIDE SEQUENCE</scope>
</reference>
<evidence type="ECO:0000313" key="2">
    <source>
        <dbReference type="EMBL" id="CEM24067.1"/>
    </source>
</evidence>
<feature type="region of interest" description="Disordered" evidence="1">
    <location>
        <begin position="29"/>
        <end position="87"/>
    </location>
</feature>
<name>A0A0G4G685_9ALVE</name>
<accession>A0A0G4G685</accession>
<dbReference type="AlphaFoldDB" id="A0A0G4G685"/>
<evidence type="ECO:0000256" key="1">
    <source>
        <dbReference type="SAM" id="MobiDB-lite"/>
    </source>
</evidence>
<gene>
    <name evidence="2" type="ORF">Cvel_4228</name>
</gene>
<protein>
    <submittedName>
        <fullName evidence="2">Uncharacterized protein</fullName>
    </submittedName>
</protein>
<proteinExistence type="predicted"/>
<sequence length="208" mass="24056">MQTALKQKQEGGVPESSVTAVAALIQSAAASLHKPQSGRENETDQGKEQKKKKKSKSESFRQRPPPSQRSATMVAQSQQRERSKEMDNDGFVILTEFRERFAVGRELNIAHAMFSDVKFTVKILELKELTDDHRKKADIGIFPDDSLVVFQYPHVVLPQNLSEEKKKEYNLHLRRLETTKWEMFGRKGHDLNKDQQPLSGIWRDYEFW</sequence>
<dbReference type="PhylomeDB" id="A0A0G4G685"/>
<dbReference type="VEuPathDB" id="CryptoDB:Cvel_4228"/>
<organism evidence="2">
    <name type="scientific">Chromera velia CCMP2878</name>
    <dbReference type="NCBI Taxonomy" id="1169474"/>
    <lineage>
        <taxon>Eukaryota</taxon>
        <taxon>Sar</taxon>
        <taxon>Alveolata</taxon>
        <taxon>Colpodellida</taxon>
        <taxon>Chromeraceae</taxon>
        <taxon>Chromera</taxon>
    </lineage>
</organism>
<feature type="compositionally biased region" description="Basic and acidic residues" evidence="1">
    <location>
        <begin position="37"/>
        <end position="48"/>
    </location>
</feature>
<dbReference type="EMBL" id="CDMZ01000926">
    <property type="protein sequence ID" value="CEM24067.1"/>
    <property type="molecule type" value="Genomic_DNA"/>
</dbReference>